<dbReference type="GO" id="GO:0016491">
    <property type="term" value="F:oxidoreductase activity"/>
    <property type="evidence" value="ECO:0007669"/>
    <property type="project" value="InterPro"/>
</dbReference>
<protein>
    <recommendedName>
        <fullName evidence="1">Enoyl reductase (ER) domain-containing protein</fullName>
    </recommendedName>
</protein>
<dbReference type="CDD" id="cd08276">
    <property type="entry name" value="MDR7"/>
    <property type="match status" value="1"/>
</dbReference>
<dbReference type="InterPro" id="IPR013154">
    <property type="entry name" value="ADH-like_N"/>
</dbReference>
<dbReference type="SUPFAM" id="SSF51735">
    <property type="entry name" value="NAD(P)-binding Rossmann-fold domains"/>
    <property type="match status" value="1"/>
</dbReference>
<sequence length="358" mass="38933">MLPQTYRQYVVRDPSEEAGRNGFSSLALESVAMPAIGEKEVLVRVHAVSLNFRDIMIATGTYIWPVTNGLVPCSDGAGEVVAIGSAVTRVREGQRVMATFHQTHISGPVTPEDVKSGLGASLDGTLREYAVFPEDGLVLVPSNLDMFEASTLPCGGLTAWNALTGASRKVTQGDVAVVQGTGSVSIFAAQFGIASGAKVIATTSSEAKEERLRQLGVHHTINYRQREEWADEVRRISPRGADYVVEIGGPGTFEQTLKSIAMDGVISVIGQRTAQAGAKSQNQLLLSDVFRHPCTMRRFMVGSRDQFEEMNDFIAKVGLKPNVDAPVWDFEDAPKAFEHLWAQKHFGNVVIRVFRDGR</sequence>
<dbReference type="EMBL" id="ML993678">
    <property type="protein sequence ID" value="KAF2158373.1"/>
    <property type="molecule type" value="Genomic_DNA"/>
</dbReference>
<dbReference type="InterPro" id="IPR020843">
    <property type="entry name" value="ER"/>
</dbReference>
<dbReference type="AlphaFoldDB" id="A0A6A6BV34"/>
<dbReference type="Pfam" id="PF08240">
    <property type="entry name" value="ADH_N"/>
    <property type="match status" value="1"/>
</dbReference>
<evidence type="ECO:0000313" key="2">
    <source>
        <dbReference type="EMBL" id="KAF2158373.1"/>
    </source>
</evidence>
<dbReference type="OrthoDB" id="3509362at2759"/>
<dbReference type="InterPro" id="IPR052711">
    <property type="entry name" value="Zinc_ADH-like"/>
</dbReference>
<dbReference type="Gene3D" id="3.90.180.10">
    <property type="entry name" value="Medium-chain alcohol dehydrogenases, catalytic domain"/>
    <property type="match status" value="1"/>
</dbReference>
<dbReference type="InterPro" id="IPR011032">
    <property type="entry name" value="GroES-like_sf"/>
</dbReference>
<dbReference type="PANTHER" id="PTHR45033">
    <property type="match status" value="1"/>
</dbReference>
<reference evidence="2" key="1">
    <citation type="journal article" date="2020" name="Stud. Mycol.">
        <title>101 Dothideomycetes genomes: a test case for predicting lifestyles and emergence of pathogens.</title>
        <authorList>
            <person name="Haridas S."/>
            <person name="Albert R."/>
            <person name="Binder M."/>
            <person name="Bloem J."/>
            <person name="Labutti K."/>
            <person name="Salamov A."/>
            <person name="Andreopoulos B."/>
            <person name="Baker S."/>
            <person name="Barry K."/>
            <person name="Bills G."/>
            <person name="Bluhm B."/>
            <person name="Cannon C."/>
            <person name="Castanera R."/>
            <person name="Culley D."/>
            <person name="Daum C."/>
            <person name="Ezra D."/>
            <person name="Gonzalez J."/>
            <person name="Henrissat B."/>
            <person name="Kuo A."/>
            <person name="Liang C."/>
            <person name="Lipzen A."/>
            <person name="Lutzoni F."/>
            <person name="Magnuson J."/>
            <person name="Mondo S."/>
            <person name="Nolan M."/>
            <person name="Ohm R."/>
            <person name="Pangilinan J."/>
            <person name="Park H.-J."/>
            <person name="Ramirez L."/>
            <person name="Alfaro M."/>
            <person name="Sun H."/>
            <person name="Tritt A."/>
            <person name="Yoshinaga Y."/>
            <person name="Zwiers L.-H."/>
            <person name="Turgeon B."/>
            <person name="Goodwin S."/>
            <person name="Spatafora J."/>
            <person name="Crous P."/>
            <person name="Grigoriev I."/>
        </authorList>
    </citation>
    <scope>NUCLEOTIDE SEQUENCE</scope>
    <source>
        <strain evidence="2">ATCC 36951</strain>
    </source>
</reference>
<organism evidence="2 3">
    <name type="scientific">Zasmidium cellare ATCC 36951</name>
    <dbReference type="NCBI Taxonomy" id="1080233"/>
    <lineage>
        <taxon>Eukaryota</taxon>
        <taxon>Fungi</taxon>
        <taxon>Dikarya</taxon>
        <taxon>Ascomycota</taxon>
        <taxon>Pezizomycotina</taxon>
        <taxon>Dothideomycetes</taxon>
        <taxon>Dothideomycetidae</taxon>
        <taxon>Mycosphaerellales</taxon>
        <taxon>Mycosphaerellaceae</taxon>
        <taxon>Zasmidium</taxon>
    </lineage>
</organism>
<feature type="domain" description="Enoyl reductase (ER)" evidence="1">
    <location>
        <begin position="22"/>
        <end position="351"/>
    </location>
</feature>
<gene>
    <name evidence="2" type="ORF">M409DRAFT_61716</name>
</gene>
<evidence type="ECO:0000259" key="1">
    <source>
        <dbReference type="SMART" id="SM00829"/>
    </source>
</evidence>
<dbReference type="Gene3D" id="3.40.50.720">
    <property type="entry name" value="NAD(P)-binding Rossmann-like Domain"/>
    <property type="match status" value="1"/>
</dbReference>
<evidence type="ECO:0000313" key="3">
    <source>
        <dbReference type="Proteomes" id="UP000799537"/>
    </source>
</evidence>
<dbReference type="Pfam" id="PF00107">
    <property type="entry name" value="ADH_zinc_N"/>
    <property type="match status" value="1"/>
</dbReference>
<name>A0A6A6BV34_ZASCE</name>
<dbReference type="GeneID" id="54568124"/>
<keyword evidence="3" id="KW-1185">Reference proteome</keyword>
<dbReference type="SUPFAM" id="SSF50129">
    <property type="entry name" value="GroES-like"/>
    <property type="match status" value="1"/>
</dbReference>
<dbReference type="Proteomes" id="UP000799537">
    <property type="component" value="Unassembled WGS sequence"/>
</dbReference>
<dbReference type="InterPro" id="IPR036291">
    <property type="entry name" value="NAD(P)-bd_dom_sf"/>
</dbReference>
<dbReference type="SMART" id="SM00829">
    <property type="entry name" value="PKS_ER"/>
    <property type="match status" value="1"/>
</dbReference>
<dbReference type="PANTHER" id="PTHR45033:SF1">
    <property type="entry name" value="OXIDOREDUCTASE (EUROFUNG)"/>
    <property type="match status" value="1"/>
</dbReference>
<proteinExistence type="predicted"/>
<dbReference type="RefSeq" id="XP_033659262.1">
    <property type="nucleotide sequence ID" value="XM_033814852.1"/>
</dbReference>
<accession>A0A6A6BV34</accession>
<dbReference type="InterPro" id="IPR013149">
    <property type="entry name" value="ADH-like_C"/>
</dbReference>